<feature type="binding site" evidence="7">
    <location>
        <position position="30"/>
    </location>
    <ligand>
        <name>Ca(2+)</name>
        <dbReference type="ChEBI" id="CHEBI:29108"/>
    </ligand>
</feature>
<evidence type="ECO:0000313" key="10">
    <source>
        <dbReference type="EMBL" id="KAK4450482.1"/>
    </source>
</evidence>
<gene>
    <name evidence="10" type="ORF">QBC34DRAFT_402768</name>
</gene>
<dbReference type="GO" id="GO:0046514">
    <property type="term" value="P:ceramide catabolic process"/>
    <property type="evidence" value="ECO:0007669"/>
    <property type="project" value="TreeGrafter"/>
</dbReference>
<dbReference type="GO" id="GO:0005789">
    <property type="term" value="C:endoplasmic reticulum membrane"/>
    <property type="evidence" value="ECO:0007669"/>
    <property type="project" value="TreeGrafter"/>
</dbReference>
<comment type="cofactor">
    <cofactor evidence="8">
        <name>Zn(2+)</name>
        <dbReference type="ChEBI" id="CHEBI:29105"/>
    </cofactor>
</comment>
<evidence type="ECO:0000256" key="5">
    <source>
        <dbReference type="ARBA" id="ARBA00022989"/>
    </source>
</evidence>
<keyword evidence="6 9" id="KW-0472">Membrane</keyword>
<protein>
    <submittedName>
        <fullName evidence="10">Ceramidase</fullName>
    </submittedName>
</protein>
<accession>A0AAV9GQG2</accession>
<evidence type="ECO:0000256" key="3">
    <source>
        <dbReference type="ARBA" id="ARBA00022692"/>
    </source>
</evidence>
<evidence type="ECO:0000256" key="6">
    <source>
        <dbReference type="ARBA" id="ARBA00023136"/>
    </source>
</evidence>
<comment type="caution">
    <text evidence="10">The sequence shown here is derived from an EMBL/GenBank/DDBJ whole genome shotgun (WGS) entry which is preliminary data.</text>
</comment>
<name>A0AAV9GQG2_9PEZI</name>
<dbReference type="EMBL" id="MU865932">
    <property type="protein sequence ID" value="KAK4450482.1"/>
    <property type="molecule type" value="Genomic_DNA"/>
</dbReference>
<dbReference type="GO" id="GO:0046513">
    <property type="term" value="P:ceramide biosynthetic process"/>
    <property type="evidence" value="ECO:0007669"/>
    <property type="project" value="TreeGrafter"/>
</dbReference>
<feature type="binding site" evidence="7">
    <location>
        <position position="41"/>
    </location>
    <ligand>
        <name>Ca(2+)</name>
        <dbReference type="ChEBI" id="CHEBI:29108"/>
    </ligand>
</feature>
<feature type="transmembrane region" description="Helical" evidence="9">
    <location>
        <begin position="225"/>
        <end position="246"/>
    </location>
</feature>
<feature type="transmembrane region" description="Helical" evidence="9">
    <location>
        <begin position="67"/>
        <end position="86"/>
    </location>
</feature>
<keyword evidence="7" id="KW-0479">Metal-binding</keyword>
<organism evidence="10 11">
    <name type="scientific">Podospora aff. communis PSN243</name>
    <dbReference type="NCBI Taxonomy" id="3040156"/>
    <lineage>
        <taxon>Eukaryota</taxon>
        <taxon>Fungi</taxon>
        <taxon>Dikarya</taxon>
        <taxon>Ascomycota</taxon>
        <taxon>Pezizomycotina</taxon>
        <taxon>Sordariomycetes</taxon>
        <taxon>Sordariomycetidae</taxon>
        <taxon>Sordariales</taxon>
        <taxon>Podosporaceae</taxon>
        <taxon>Podospora</taxon>
    </lineage>
</organism>
<dbReference type="Pfam" id="PF05875">
    <property type="entry name" value="Ceramidase"/>
    <property type="match status" value="1"/>
</dbReference>
<evidence type="ECO:0000256" key="9">
    <source>
        <dbReference type="SAM" id="Phobius"/>
    </source>
</evidence>
<comment type="similarity">
    <text evidence="2">Belongs to the alkaline ceramidase family.</text>
</comment>
<evidence type="ECO:0000256" key="4">
    <source>
        <dbReference type="ARBA" id="ARBA00022801"/>
    </source>
</evidence>
<feature type="transmembrane region" description="Helical" evidence="9">
    <location>
        <begin position="143"/>
        <end position="166"/>
    </location>
</feature>
<dbReference type="PANTHER" id="PTHR46187">
    <property type="entry name" value="ALKALINE CERAMIDASE 3"/>
    <property type="match status" value="1"/>
</dbReference>
<evidence type="ECO:0000313" key="11">
    <source>
        <dbReference type="Proteomes" id="UP001321760"/>
    </source>
</evidence>
<dbReference type="GO" id="GO:0046872">
    <property type="term" value="F:metal ion binding"/>
    <property type="evidence" value="ECO:0007669"/>
    <property type="project" value="UniProtKB-KW"/>
</dbReference>
<dbReference type="Proteomes" id="UP001321760">
    <property type="component" value="Unassembled WGS sequence"/>
</dbReference>
<keyword evidence="8" id="KW-0862">Zinc</keyword>
<keyword evidence="4" id="KW-0378">Hydrolase</keyword>
<feature type="binding site" evidence="8">
    <location>
        <position position="83"/>
    </location>
    <ligand>
        <name>Zn(2+)</name>
        <dbReference type="ChEBI" id="CHEBI:29105"/>
        <note>catalytic</note>
    </ligand>
</feature>
<keyword evidence="11" id="KW-1185">Reference proteome</keyword>
<keyword evidence="5 9" id="KW-1133">Transmembrane helix</keyword>
<dbReference type="InterPro" id="IPR008901">
    <property type="entry name" value="ACER"/>
</dbReference>
<proteinExistence type="inferred from homology"/>
<evidence type="ECO:0000256" key="7">
    <source>
        <dbReference type="PIRSR" id="PIRSR608901-1"/>
    </source>
</evidence>
<feature type="binding site" evidence="8">
    <location>
        <position position="228"/>
    </location>
    <ligand>
        <name>Zn(2+)</name>
        <dbReference type="ChEBI" id="CHEBI:29105"/>
        <note>catalytic</note>
    </ligand>
</feature>
<dbReference type="AlphaFoldDB" id="A0AAV9GQG2"/>
<keyword evidence="3 9" id="KW-0812">Transmembrane</keyword>
<comment type="subcellular location">
    <subcellularLocation>
        <location evidence="1">Membrane</location>
        <topology evidence="1">Multi-pass membrane protein</topology>
    </subcellularLocation>
</comment>
<dbReference type="PANTHER" id="PTHR46187:SF1">
    <property type="entry name" value="ALKALINE PHYTOCERAMIDASE"/>
    <property type="match status" value="1"/>
</dbReference>
<evidence type="ECO:0000256" key="2">
    <source>
        <dbReference type="ARBA" id="ARBA00009780"/>
    </source>
</evidence>
<evidence type="ECO:0000256" key="1">
    <source>
        <dbReference type="ARBA" id="ARBA00004141"/>
    </source>
</evidence>
<sequence>MGYHKDPFLGDPFAQMGFWSPSTSAANFCEEDYAVTIYIAEFINTISSLTYSYQAIRTPGARRRHDLLSYSLFLVGVASAGYHATLRQGPQFADEISMHLLGACLLQPLYTHGQTRAVASVITAAVTLGTGFMVVLYVQSAKILVHLLTFSAMVTLIGLRSLYLIYFCPRPPHQQSIVVRRFWKAAALLVTAFVVWNVDSEWCFELRAIRHRLGLPWAWALELHGWWHVLTALGAAEYVVLVRALCGGS</sequence>
<keyword evidence="7" id="KW-0106">Calcium</keyword>
<feature type="binding site" evidence="8">
    <location>
        <position position="224"/>
    </location>
    <ligand>
        <name>Zn(2+)</name>
        <dbReference type="ChEBI" id="CHEBI:29105"/>
        <note>catalytic</note>
    </ligand>
</feature>
<reference evidence="10" key="1">
    <citation type="journal article" date="2023" name="Mol. Phylogenet. Evol.">
        <title>Genome-scale phylogeny and comparative genomics of the fungal order Sordariales.</title>
        <authorList>
            <person name="Hensen N."/>
            <person name="Bonometti L."/>
            <person name="Westerberg I."/>
            <person name="Brannstrom I.O."/>
            <person name="Guillou S."/>
            <person name="Cros-Aarteil S."/>
            <person name="Calhoun S."/>
            <person name="Haridas S."/>
            <person name="Kuo A."/>
            <person name="Mondo S."/>
            <person name="Pangilinan J."/>
            <person name="Riley R."/>
            <person name="LaButti K."/>
            <person name="Andreopoulos B."/>
            <person name="Lipzen A."/>
            <person name="Chen C."/>
            <person name="Yan M."/>
            <person name="Daum C."/>
            <person name="Ng V."/>
            <person name="Clum A."/>
            <person name="Steindorff A."/>
            <person name="Ohm R.A."/>
            <person name="Martin F."/>
            <person name="Silar P."/>
            <person name="Natvig D.O."/>
            <person name="Lalanne C."/>
            <person name="Gautier V."/>
            <person name="Ament-Velasquez S.L."/>
            <person name="Kruys A."/>
            <person name="Hutchinson M.I."/>
            <person name="Powell A.J."/>
            <person name="Barry K."/>
            <person name="Miller A.N."/>
            <person name="Grigoriev I.V."/>
            <person name="Debuchy R."/>
            <person name="Gladieux P."/>
            <person name="Hiltunen Thoren M."/>
            <person name="Johannesson H."/>
        </authorList>
    </citation>
    <scope>NUCLEOTIDE SEQUENCE</scope>
    <source>
        <strain evidence="10">PSN243</strain>
    </source>
</reference>
<reference evidence="10" key="2">
    <citation type="submission" date="2023-05" db="EMBL/GenBank/DDBJ databases">
        <authorList>
            <consortium name="Lawrence Berkeley National Laboratory"/>
            <person name="Steindorff A."/>
            <person name="Hensen N."/>
            <person name="Bonometti L."/>
            <person name="Westerberg I."/>
            <person name="Brannstrom I.O."/>
            <person name="Guillou S."/>
            <person name="Cros-Aarteil S."/>
            <person name="Calhoun S."/>
            <person name="Haridas S."/>
            <person name="Kuo A."/>
            <person name="Mondo S."/>
            <person name="Pangilinan J."/>
            <person name="Riley R."/>
            <person name="Labutti K."/>
            <person name="Andreopoulos B."/>
            <person name="Lipzen A."/>
            <person name="Chen C."/>
            <person name="Yanf M."/>
            <person name="Daum C."/>
            <person name="Ng V."/>
            <person name="Clum A."/>
            <person name="Ohm R."/>
            <person name="Martin F."/>
            <person name="Silar P."/>
            <person name="Natvig D."/>
            <person name="Lalanne C."/>
            <person name="Gautier V."/>
            <person name="Ament-Velasquez S.L."/>
            <person name="Kruys A."/>
            <person name="Hutchinson M.I."/>
            <person name="Powell A.J."/>
            <person name="Barry K."/>
            <person name="Miller A.N."/>
            <person name="Grigoriev I.V."/>
            <person name="Debuchy R."/>
            <person name="Gladieux P."/>
            <person name="Thoren M.H."/>
            <person name="Johannesson H."/>
        </authorList>
    </citation>
    <scope>NUCLEOTIDE SEQUENCE</scope>
    <source>
        <strain evidence="10">PSN243</strain>
    </source>
</reference>
<feature type="transmembrane region" description="Helical" evidence="9">
    <location>
        <begin position="117"/>
        <end position="137"/>
    </location>
</feature>
<dbReference type="GO" id="GO:0016811">
    <property type="term" value="F:hydrolase activity, acting on carbon-nitrogen (but not peptide) bonds, in linear amides"/>
    <property type="evidence" value="ECO:0007669"/>
    <property type="project" value="InterPro"/>
</dbReference>
<evidence type="ECO:0000256" key="8">
    <source>
        <dbReference type="PIRSR" id="PIRSR608901-2"/>
    </source>
</evidence>